<dbReference type="AlphaFoldDB" id="A0A5N5XCP6"/>
<evidence type="ECO:0000256" key="1">
    <source>
        <dbReference type="ARBA" id="ARBA00010617"/>
    </source>
</evidence>
<keyword evidence="4" id="KW-0812">Transmembrane</keyword>
<sequence length="394" mass="45520">MKSQSDSDIYRRRNLIFAIGSLFIHPIIYYFYDSKGLCKYPNFAPLADITDLPYYYLSSYGYRSKDLHEAHRKAPILRIGPNSFSFGRISTVKDIYGHSTPCIKDVTYAHAEKRKRTSAAFAIKNLERWEHKIANTTTRLIKALDSRCTVPLLPDETDHSPEDLTHCSFIDPRTLGAARDMVTAQRKDGTTYPTCYCQSQDQSAYAQSVFVWVYKYYHWLARLWNLVPKWRRDWKESEQENLDDSFSSLIEDKSGQTNNREWGEIVEEVGAIINAGADITAIALTQVLDMLIRYPKYLQRLRAEVNVKNLPFLRACLGEALRLIPPTSAGLPRRTQAEGCLDRNITYLEQTVVLAALMYRYGFALPADWTLDRHEAFSLLMSEIPMKLWRREKV</sequence>
<dbReference type="InterPro" id="IPR036396">
    <property type="entry name" value="Cyt_P450_sf"/>
</dbReference>
<gene>
    <name evidence="5" type="ORF">BDV29DRAFT_187960</name>
</gene>
<dbReference type="PANTHER" id="PTHR24305">
    <property type="entry name" value="CYTOCHROME P450"/>
    <property type="match status" value="1"/>
</dbReference>
<dbReference type="EMBL" id="ML732158">
    <property type="protein sequence ID" value="KAB8078451.1"/>
    <property type="molecule type" value="Genomic_DNA"/>
</dbReference>
<dbReference type="GO" id="GO:0004497">
    <property type="term" value="F:monooxygenase activity"/>
    <property type="evidence" value="ECO:0007669"/>
    <property type="project" value="UniProtKB-KW"/>
</dbReference>
<keyword evidence="4" id="KW-0472">Membrane</keyword>
<dbReference type="PANTHER" id="PTHR24305:SF172">
    <property type="entry name" value="P450, PUTATIVE (EUROFUNG)-RELATED"/>
    <property type="match status" value="1"/>
</dbReference>
<organism evidence="5 6">
    <name type="scientific">Aspergillus leporis</name>
    <dbReference type="NCBI Taxonomy" id="41062"/>
    <lineage>
        <taxon>Eukaryota</taxon>
        <taxon>Fungi</taxon>
        <taxon>Dikarya</taxon>
        <taxon>Ascomycota</taxon>
        <taxon>Pezizomycotina</taxon>
        <taxon>Eurotiomycetes</taxon>
        <taxon>Eurotiomycetidae</taxon>
        <taxon>Eurotiales</taxon>
        <taxon>Aspergillaceae</taxon>
        <taxon>Aspergillus</taxon>
        <taxon>Aspergillus subgen. Circumdati</taxon>
    </lineage>
</organism>
<feature type="transmembrane region" description="Helical" evidence="4">
    <location>
        <begin position="12"/>
        <end position="32"/>
    </location>
</feature>
<keyword evidence="2" id="KW-0560">Oxidoreductase</keyword>
<name>A0A5N5XCP6_9EURO</name>
<keyword evidence="3" id="KW-0503">Monooxygenase</keyword>
<reference evidence="5 6" key="1">
    <citation type="submission" date="2019-04" db="EMBL/GenBank/DDBJ databases">
        <title>Friends and foes A comparative genomics study of 23 Aspergillus species from section Flavi.</title>
        <authorList>
            <consortium name="DOE Joint Genome Institute"/>
            <person name="Kjaerbolling I."/>
            <person name="Vesth T."/>
            <person name="Frisvad J.C."/>
            <person name="Nybo J.L."/>
            <person name="Theobald S."/>
            <person name="Kildgaard S."/>
            <person name="Isbrandt T."/>
            <person name="Kuo A."/>
            <person name="Sato A."/>
            <person name="Lyhne E.K."/>
            <person name="Kogle M.E."/>
            <person name="Wiebenga A."/>
            <person name="Kun R.S."/>
            <person name="Lubbers R.J."/>
            <person name="Makela M.R."/>
            <person name="Barry K."/>
            <person name="Chovatia M."/>
            <person name="Clum A."/>
            <person name="Daum C."/>
            <person name="Haridas S."/>
            <person name="He G."/>
            <person name="LaButti K."/>
            <person name="Lipzen A."/>
            <person name="Mondo S."/>
            <person name="Riley R."/>
            <person name="Salamov A."/>
            <person name="Simmons B.A."/>
            <person name="Magnuson J.K."/>
            <person name="Henrissat B."/>
            <person name="Mortensen U.H."/>
            <person name="Larsen T.O."/>
            <person name="Devries R.P."/>
            <person name="Grigoriev I.V."/>
            <person name="Machida M."/>
            <person name="Baker S.E."/>
            <person name="Andersen M.R."/>
        </authorList>
    </citation>
    <scope>NUCLEOTIDE SEQUENCE [LARGE SCALE GENOMIC DNA]</scope>
    <source>
        <strain evidence="5 6">CBS 151.66</strain>
    </source>
</reference>
<keyword evidence="4" id="KW-1133">Transmembrane helix</keyword>
<dbReference type="OrthoDB" id="2789670at2759"/>
<comment type="similarity">
    <text evidence="1">Belongs to the cytochrome P450 family.</text>
</comment>
<evidence type="ECO:0000256" key="2">
    <source>
        <dbReference type="ARBA" id="ARBA00023002"/>
    </source>
</evidence>
<evidence type="ECO:0000256" key="3">
    <source>
        <dbReference type="ARBA" id="ARBA00023033"/>
    </source>
</evidence>
<dbReference type="GO" id="GO:0016705">
    <property type="term" value="F:oxidoreductase activity, acting on paired donors, with incorporation or reduction of molecular oxygen"/>
    <property type="evidence" value="ECO:0007669"/>
    <property type="project" value="InterPro"/>
</dbReference>
<evidence type="ECO:0000313" key="5">
    <source>
        <dbReference type="EMBL" id="KAB8078451.1"/>
    </source>
</evidence>
<evidence type="ECO:0000313" key="6">
    <source>
        <dbReference type="Proteomes" id="UP000326565"/>
    </source>
</evidence>
<dbReference type="GO" id="GO:0005506">
    <property type="term" value="F:iron ion binding"/>
    <property type="evidence" value="ECO:0007669"/>
    <property type="project" value="InterPro"/>
</dbReference>
<protein>
    <submittedName>
        <fullName evidence="5">Cytochrome P450</fullName>
    </submittedName>
</protein>
<dbReference type="GO" id="GO:0020037">
    <property type="term" value="F:heme binding"/>
    <property type="evidence" value="ECO:0007669"/>
    <property type="project" value="InterPro"/>
</dbReference>
<dbReference type="InterPro" id="IPR050121">
    <property type="entry name" value="Cytochrome_P450_monoxygenase"/>
</dbReference>
<proteinExistence type="inferred from homology"/>
<dbReference type="Gene3D" id="1.10.630.10">
    <property type="entry name" value="Cytochrome P450"/>
    <property type="match status" value="1"/>
</dbReference>
<evidence type="ECO:0000256" key="4">
    <source>
        <dbReference type="SAM" id="Phobius"/>
    </source>
</evidence>
<dbReference type="Proteomes" id="UP000326565">
    <property type="component" value="Unassembled WGS sequence"/>
</dbReference>
<accession>A0A5N5XCP6</accession>
<keyword evidence="6" id="KW-1185">Reference proteome</keyword>
<dbReference type="InterPro" id="IPR001128">
    <property type="entry name" value="Cyt_P450"/>
</dbReference>
<dbReference type="Pfam" id="PF00067">
    <property type="entry name" value="p450"/>
    <property type="match status" value="1"/>
</dbReference>
<dbReference type="SUPFAM" id="SSF48264">
    <property type="entry name" value="Cytochrome P450"/>
    <property type="match status" value="1"/>
</dbReference>